<dbReference type="GO" id="GO:0005634">
    <property type="term" value="C:nucleus"/>
    <property type="evidence" value="ECO:0007669"/>
    <property type="project" value="UniProtKB-SubCell"/>
</dbReference>
<comment type="caution">
    <text evidence="10">The sequence shown here is derived from an EMBL/GenBank/DDBJ whole genome shotgun (WGS) entry which is preliminary data.</text>
</comment>
<organism evidence="10 11">
    <name type="scientific">Coemansia thaxteri</name>
    <dbReference type="NCBI Taxonomy" id="2663907"/>
    <lineage>
        <taxon>Eukaryota</taxon>
        <taxon>Fungi</taxon>
        <taxon>Fungi incertae sedis</taxon>
        <taxon>Zoopagomycota</taxon>
        <taxon>Kickxellomycotina</taxon>
        <taxon>Kickxellomycetes</taxon>
        <taxon>Kickxellales</taxon>
        <taxon>Kickxellaceae</taxon>
        <taxon>Coemansia</taxon>
    </lineage>
</organism>
<keyword evidence="4" id="KW-0227">DNA damage</keyword>
<dbReference type="InterPro" id="IPR016849">
    <property type="entry name" value="Rtt109"/>
</dbReference>
<name>A0A9W8EK29_9FUNG</name>
<dbReference type="GO" id="GO:0032931">
    <property type="term" value="F:histone H3K56 acetyltransferase activity"/>
    <property type="evidence" value="ECO:0007669"/>
    <property type="project" value="TreeGrafter"/>
</dbReference>
<evidence type="ECO:0000256" key="5">
    <source>
        <dbReference type="ARBA" id="ARBA00022990"/>
    </source>
</evidence>
<evidence type="ECO:0000313" key="10">
    <source>
        <dbReference type="EMBL" id="KAJ2004443.1"/>
    </source>
</evidence>
<evidence type="ECO:0000256" key="1">
    <source>
        <dbReference type="ARBA" id="ARBA00004123"/>
    </source>
</evidence>
<dbReference type="EC" id="2.3.1.48" evidence="2"/>
<evidence type="ECO:0000256" key="2">
    <source>
        <dbReference type="ARBA" id="ARBA00013184"/>
    </source>
</evidence>
<dbReference type="GO" id="GO:0006974">
    <property type="term" value="P:DNA damage response"/>
    <property type="evidence" value="ECO:0007669"/>
    <property type="project" value="UniProtKB-KW"/>
</dbReference>
<dbReference type="PROSITE" id="PS51728">
    <property type="entry name" value="RTT109_HAT"/>
    <property type="match status" value="1"/>
</dbReference>
<proteinExistence type="predicted"/>
<gene>
    <name evidence="10" type="ORF">H4R26_002513</name>
</gene>
<protein>
    <recommendedName>
        <fullName evidence="2">histone acetyltransferase</fullName>
        <ecNumber evidence="2">2.3.1.48</ecNumber>
    </recommendedName>
</protein>
<dbReference type="AlphaFoldDB" id="A0A9W8EK29"/>
<dbReference type="GO" id="GO:0006355">
    <property type="term" value="P:regulation of DNA-templated transcription"/>
    <property type="evidence" value="ECO:0007669"/>
    <property type="project" value="InterPro"/>
</dbReference>
<evidence type="ECO:0000313" key="11">
    <source>
        <dbReference type="Proteomes" id="UP001150907"/>
    </source>
</evidence>
<accession>A0A9W8EK29</accession>
<evidence type="ECO:0000256" key="8">
    <source>
        <dbReference type="ARBA" id="ARBA00023242"/>
    </source>
</evidence>
<dbReference type="PANTHER" id="PTHR31571">
    <property type="entry name" value="ALTERED INHERITANCE OF MITOCHONDRIA PROTEIN 6"/>
    <property type="match status" value="1"/>
</dbReference>
<keyword evidence="7" id="KW-0804">Transcription</keyword>
<keyword evidence="6" id="KW-0805">Transcription regulation</keyword>
<dbReference type="Pfam" id="PF08214">
    <property type="entry name" value="HAT_KAT11"/>
    <property type="match status" value="1"/>
</dbReference>
<keyword evidence="11" id="KW-1185">Reference proteome</keyword>
<dbReference type="InterPro" id="IPR013178">
    <property type="entry name" value="Histone_AcTrfase_Rtt109/CBP"/>
</dbReference>
<evidence type="ECO:0000256" key="7">
    <source>
        <dbReference type="ARBA" id="ARBA00023163"/>
    </source>
</evidence>
<dbReference type="PANTHER" id="PTHR31571:SF2">
    <property type="entry name" value="HISTONE ACETYLTRANSFERASE RTT109"/>
    <property type="match status" value="1"/>
</dbReference>
<evidence type="ECO:0000256" key="4">
    <source>
        <dbReference type="ARBA" id="ARBA00022763"/>
    </source>
</evidence>
<keyword evidence="3" id="KW-0808">Transferase</keyword>
<evidence type="ECO:0000256" key="3">
    <source>
        <dbReference type="ARBA" id="ARBA00022679"/>
    </source>
</evidence>
<evidence type="ECO:0000256" key="6">
    <source>
        <dbReference type="ARBA" id="ARBA00023015"/>
    </source>
</evidence>
<sequence length="222" mass="24568">MVAGYLRSLHRYSAALDIPVVGVHLFARAQPEYLFAKSQQNPRKRILNDLELVKWWQSTLQFALEYANDPITRLLSEAHSSMWSVSTLLDMLSVSEECGSGHRTAYFSASLPLFSDAKNTEEVGDANNTAGQGHLSFEEYDQILVALFDLEMDFSGKDCALSSSIRLMDFLDARFTIPSVSVETTGPVLARGSSRCEEGASQPPKVNDITTAVRKKRKVVAS</sequence>
<dbReference type="OrthoDB" id="3361892at2759"/>
<dbReference type="InterPro" id="IPR051236">
    <property type="entry name" value="HAT_RTT109-like"/>
</dbReference>
<comment type="subcellular location">
    <subcellularLocation>
        <location evidence="1">Nucleus</location>
    </subcellularLocation>
</comment>
<evidence type="ECO:0000256" key="9">
    <source>
        <dbReference type="ARBA" id="ARBA00048940"/>
    </source>
</evidence>
<dbReference type="EMBL" id="JANBQF010000154">
    <property type="protein sequence ID" value="KAJ2004443.1"/>
    <property type="molecule type" value="Genomic_DNA"/>
</dbReference>
<comment type="catalytic activity">
    <reaction evidence="9">
        <text>L-lysyl-[histone] + acetyl-CoA = N(6)-acetyl-L-lysyl-[histone] + CoA + H(+)</text>
        <dbReference type="Rhea" id="RHEA:21992"/>
        <dbReference type="Rhea" id="RHEA-COMP:9845"/>
        <dbReference type="Rhea" id="RHEA-COMP:11338"/>
        <dbReference type="ChEBI" id="CHEBI:15378"/>
        <dbReference type="ChEBI" id="CHEBI:29969"/>
        <dbReference type="ChEBI" id="CHEBI:57287"/>
        <dbReference type="ChEBI" id="CHEBI:57288"/>
        <dbReference type="ChEBI" id="CHEBI:61930"/>
        <dbReference type="EC" id="2.3.1.48"/>
    </reaction>
    <physiologicalReaction direction="left-to-right" evidence="9">
        <dbReference type="Rhea" id="RHEA:21993"/>
    </physiologicalReaction>
</comment>
<reference evidence="10" key="1">
    <citation type="submission" date="2022-07" db="EMBL/GenBank/DDBJ databases">
        <title>Phylogenomic reconstructions and comparative analyses of Kickxellomycotina fungi.</title>
        <authorList>
            <person name="Reynolds N.K."/>
            <person name="Stajich J.E."/>
            <person name="Barry K."/>
            <person name="Grigoriev I.V."/>
            <person name="Crous P."/>
            <person name="Smith M.E."/>
        </authorList>
    </citation>
    <scope>NUCLEOTIDE SEQUENCE</scope>
    <source>
        <strain evidence="10">IMI 214461</strain>
    </source>
</reference>
<dbReference type="Proteomes" id="UP001150907">
    <property type="component" value="Unassembled WGS sequence"/>
</dbReference>
<keyword evidence="8" id="KW-0539">Nucleus</keyword>
<keyword evidence="5" id="KW-0007">Acetylation</keyword>